<dbReference type="Pfam" id="PF13306">
    <property type="entry name" value="LRR_5"/>
    <property type="match status" value="1"/>
</dbReference>
<sequence>MLQSFQSFQLLEIHENAFQKCFQLLTVSTRRVTRLGRSCFSQCFNLKEIDLFSLKIVDFASFSQCHGLKRINLDSAHEAHNFDEVKTDLSIYAPFLQIKNSNKQRIFTKSLKNYKNRLEKLQKRVIMLEK</sequence>
<gene>
    <name evidence="1" type="ORF">TPC1_13744</name>
</gene>
<proteinExistence type="predicted"/>
<dbReference type="Gene3D" id="3.80.10.10">
    <property type="entry name" value="Ribonuclease Inhibitor"/>
    <property type="match status" value="1"/>
</dbReference>
<feature type="non-terminal residue" evidence="1">
    <location>
        <position position="130"/>
    </location>
</feature>
<accession>A0A146KB93</accession>
<protein>
    <submittedName>
        <fullName evidence="1">Leucine rich repeats-containing protein</fullName>
    </submittedName>
</protein>
<dbReference type="InterPro" id="IPR026906">
    <property type="entry name" value="LRR_5"/>
</dbReference>
<organism evidence="1">
    <name type="scientific">Trepomonas sp. PC1</name>
    <dbReference type="NCBI Taxonomy" id="1076344"/>
    <lineage>
        <taxon>Eukaryota</taxon>
        <taxon>Metamonada</taxon>
        <taxon>Diplomonadida</taxon>
        <taxon>Hexamitidae</taxon>
        <taxon>Hexamitinae</taxon>
        <taxon>Trepomonas</taxon>
    </lineage>
</organism>
<evidence type="ECO:0000313" key="1">
    <source>
        <dbReference type="EMBL" id="JAP93817.1"/>
    </source>
</evidence>
<reference evidence="1" key="1">
    <citation type="submission" date="2015-07" db="EMBL/GenBank/DDBJ databases">
        <title>Adaptation to a free-living lifestyle via gene acquisitions in the diplomonad Trepomonas sp. PC1.</title>
        <authorList>
            <person name="Xu F."/>
            <person name="Jerlstrom-Hultqvist J."/>
            <person name="Kolisko M."/>
            <person name="Simpson A.G.B."/>
            <person name="Roger A.J."/>
            <person name="Svard S.G."/>
            <person name="Andersson J.O."/>
        </authorList>
    </citation>
    <scope>NUCLEOTIDE SEQUENCE</scope>
    <source>
        <strain evidence="1">PC1</strain>
    </source>
</reference>
<name>A0A146KB93_9EUKA</name>
<dbReference type="AlphaFoldDB" id="A0A146KB93"/>
<dbReference type="EMBL" id="GDID01002789">
    <property type="protein sequence ID" value="JAP93817.1"/>
    <property type="molecule type" value="Transcribed_RNA"/>
</dbReference>
<dbReference type="SUPFAM" id="SSF52058">
    <property type="entry name" value="L domain-like"/>
    <property type="match status" value="1"/>
</dbReference>
<dbReference type="InterPro" id="IPR032675">
    <property type="entry name" value="LRR_dom_sf"/>
</dbReference>